<evidence type="ECO:0000256" key="11">
    <source>
        <dbReference type="SAM" id="Phobius"/>
    </source>
</evidence>
<feature type="domain" description="CBS" evidence="12">
    <location>
        <begin position="518"/>
        <end position="577"/>
    </location>
</feature>
<feature type="transmembrane region" description="Helical" evidence="11">
    <location>
        <begin position="274"/>
        <end position="295"/>
    </location>
</feature>
<evidence type="ECO:0000256" key="5">
    <source>
        <dbReference type="ARBA" id="ARBA00023065"/>
    </source>
</evidence>
<keyword evidence="7" id="KW-0869">Chloride channel</keyword>
<dbReference type="PROSITE" id="PS51371">
    <property type="entry name" value="CBS"/>
    <property type="match status" value="1"/>
</dbReference>
<dbReference type="InterPro" id="IPR000644">
    <property type="entry name" value="CBS_dom"/>
</dbReference>
<keyword evidence="9" id="KW-0407">Ion channel</keyword>
<organism evidence="13">
    <name type="scientific">Candidatus Heimdallarchaeum aukensis</name>
    <dbReference type="NCBI Taxonomy" id="2876573"/>
    <lineage>
        <taxon>Archaea</taxon>
        <taxon>Promethearchaeati</taxon>
        <taxon>Candidatus Heimdallarchaeota</taxon>
        <taxon>Candidatus Heimdallarchaeia (ex Rinke et al. 2021) (nom. nud.)</taxon>
        <taxon>Candidatus Heimdallarchaeales</taxon>
        <taxon>Candidatus Heimdallarchaeaceae</taxon>
        <taxon>Candidatus Heimdallarchaeum</taxon>
    </lineage>
</organism>
<keyword evidence="2" id="KW-0813">Transport</keyword>
<dbReference type="InterPro" id="IPR050368">
    <property type="entry name" value="ClC-type_chloride_channel"/>
</dbReference>
<evidence type="ECO:0000256" key="9">
    <source>
        <dbReference type="ARBA" id="ARBA00023303"/>
    </source>
</evidence>
<evidence type="ECO:0000259" key="12">
    <source>
        <dbReference type="PROSITE" id="PS51371"/>
    </source>
</evidence>
<feature type="transmembrane region" description="Helical" evidence="11">
    <location>
        <begin position="195"/>
        <end position="217"/>
    </location>
</feature>
<proteinExistence type="predicted"/>
<dbReference type="InterPro" id="IPR046342">
    <property type="entry name" value="CBS_dom_sf"/>
</dbReference>
<feature type="transmembrane region" description="Helical" evidence="11">
    <location>
        <begin position="316"/>
        <end position="334"/>
    </location>
</feature>
<feature type="transmembrane region" description="Helical" evidence="11">
    <location>
        <begin position="60"/>
        <end position="85"/>
    </location>
</feature>
<dbReference type="SUPFAM" id="SSF54631">
    <property type="entry name" value="CBS-domain pair"/>
    <property type="match status" value="1"/>
</dbReference>
<evidence type="ECO:0000256" key="7">
    <source>
        <dbReference type="ARBA" id="ARBA00023173"/>
    </source>
</evidence>
<comment type="subcellular location">
    <subcellularLocation>
        <location evidence="1">Membrane</location>
        <topology evidence="1">Multi-pass membrane protein</topology>
    </subcellularLocation>
</comment>
<evidence type="ECO:0000256" key="2">
    <source>
        <dbReference type="ARBA" id="ARBA00022448"/>
    </source>
</evidence>
<feature type="transmembrane region" description="Helical" evidence="11">
    <location>
        <begin position="32"/>
        <end position="54"/>
    </location>
</feature>
<keyword evidence="3 11" id="KW-0812">Transmembrane</keyword>
<evidence type="ECO:0000256" key="6">
    <source>
        <dbReference type="ARBA" id="ARBA00023136"/>
    </source>
</evidence>
<keyword evidence="6 11" id="KW-0472">Membrane</keyword>
<dbReference type="EMBL" id="CP084166">
    <property type="protein sequence ID" value="UJG40289.1"/>
    <property type="molecule type" value="Genomic_DNA"/>
</dbReference>
<evidence type="ECO:0000256" key="8">
    <source>
        <dbReference type="ARBA" id="ARBA00023214"/>
    </source>
</evidence>
<dbReference type="GO" id="GO:0005254">
    <property type="term" value="F:chloride channel activity"/>
    <property type="evidence" value="ECO:0007669"/>
    <property type="project" value="UniProtKB-KW"/>
</dbReference>
<dbReference type="InterPro" id="IPR014743">
    <property type="entry name" value="Cl-channel_core"/>
</dbReference>
<dbReference type="Proteomes" id="UP001201020">
    <property type="component" value="Chromosome"/>
</dbReference>
<dbReference type="Pfam" id="PF00571">
    <property type="entry name" value="CBS"/>
    <property type="match status" value="2"/>
</dbReference>
<dbReference type="PRINTS" id="PR00762">
    <property type="entry name" value="CLCHANNEL"/>
</dbReference>
<protein>
    <submittedName>
        <fullName evidence="13">Chloride channel protein</fullName>
    </submittedName>
</protein>
<evidence type="ECO:0000313" key="13">
    <source>
        <dbReference type="EMBL" id="UJG40289.1"/>
    </source>
</evidence>
<sequence>MKKKAINDKENKRFFRNFKEVFIKYWKYSKKWFPFAIITGIISGVVMGLFASLVVNTQKWLSQISILISFPLTGALISLFLYFGFDEVRGAGISYILEHKNTGKKIPIRVIWSKFVASFLTLGVNAPAGREGPSVTIGAAMAYSLGEKMKFNQDDATHAITIGAAACTAAVFRSPLGGTVFASEVPYKHDLDETVFLPALLGSAISLLVSMAILTALNSHPVYLDIETAPVQLTIVNSLLFLLLGVISGISGIGFSLLYKSLTNLVNRYIKWSYILPFIGMTITALIVFLFSLGLPEGLSLQGTGFQAINFLLEKGENIGFSILLLLFLGKIIVTSTCVGMGASGGVMGPSLVTGAVLGAVYSKIFPGVNYIAFIIVGMSAMHAATTKTPIASMLIVLEMLGFPSLVIPIILSNAAAFVVSMDFSLYTGQVQSKEVILRKKISNTDILEGIKVSEAMDTVFPKVKKNDLLKNTISLLYLHKVSAISVFDEEDNLVGIIASSDFSRGFSSNKKYVHEVMTENVITVKPSDTLRVVIAKLKDNNIEGMPVVSLKNDKKVIGFINFNDVVSRYNTALLKLESKRKITKEDLDDF</sequence>
<feature type="transmembrane region" description="Helical" evidence="11">
    <location>
        <begin position="238"/>
        <end position="259"/>
    </location>
</feature>
<keyword evidence="4 11" id="KW-1133">Transmembrane helix</keyword>
<dbReference type="PANTHER" id="PTHR43427">
    <property type="entry name" value="CHLORIDE CHANNEL PROTEIN CLC-E"/>
    <property type="match status" value="1"/>
</dbReference>
<evidence type="ECO:0000256" key="10">
    <source>
        <dbReference type="PROSITE-ProRule" id="PRU00703"/>
    </source>
</evidence>
<feature type="transmembrane region" description="Helical" evidence="11">
    <location>
        <begin position="391"/>
        <end position="412"/>
    </location>
</feature>
<dbReference type="SUPFAM" id="SSF81340">
    <property type="entry name" value="Clc chloride channel"/>
    <property type="match status" value="1"/>
</dbReference>
<evidence type="ECO:0000256" key="1">
    <source>
        <dbReference type="ARBA" id="ARBA00004141"/>
    </source>
</evidence>
<dbReference type="PANTHER" id="PTHR43427:SF6">
    <property type="entry name" value="CHLORIDE CHANNEL PROTEIN CLC-E"/>
    <property type="match status" value="1"/>
</dbReference>
<dbReference type="Gene3D" id="3.10.580.10">
    <property type="entry name" value="CBS-domain"/>
    <property type="match status" value="1"/>
</dbReference>
<accession>A0A9Y1FKZ8</accession>
<dbReference type="AlphaFoldDB" id="A0A9Y1FKZ8"/>
<keyword evidence="8" id="KW-0868">Chloride</keyword>
<reference evidence="13" key="1">
    <citation type="journal article" date="2022" name="Nat. Microbiol.">
        <title>Unique mobile elements and scalable gene flow at the prokaryote-eukaryote boundary revealed by circularized Asgard archaea genomes.</title>
        <authorList>
            <person name="Wu F."/>
            <person name="Speth D.R."/>
            <person name="Philosof A."/>
            <person name="Cremiere A."/>
            <person name="Narayanan A."/>
            <person name="Barco R.A."/>
            <person name="Connon S.A."/>
            <person name="Amend J.P."/>
            <person name="Antoshechkin I.A."/>
            <person name="Orphan V.J."/>
        </authorList>
    </citation>
    <scope>NUCLEOTIDE SEQUENCE</scope>
    <source>
        <strain evidence="13">PM71</strain>
    </source>
</reference>
<dbReference type="CDD" id="cd00400">
    <property type="entry name" value="Voltage_gated_ClC"/>
    <property type="match status" value="1"/>
</dbReference>
<evidence type="ECO:0000256" key="3">
    <source>
        <dbReference type="ARBA" id="ARBA00022692"/>
    </source>
</evidence>
<dbReference type="SMART" id="SM00116">
    <property type="entry name" value="CBS"/>
    <property type="match status" value="2"/>
</dbReference>
<gene>
    <name evidence="13" type="ORF">K9W45_10665</name>
</gene>
<keyword evidence="10" id="KW-0129">CBS domain</keyword>
<keyword evidence="5" id="KW-0406">Ion transport</keyword>
<dbReference type="Gene3D" id="1.10.3080.10">
    <property type="entry name" value="Clc chloride channel"/>
    <property type="match status" value="1"/>
</dbReference>
<name>A0A9Y1FKZ8_9ARCH</name>
<evidence type="ECO:0000256" key="4">
    <source>
        <dbReference type="ARBA" id="ARBA00022989"/>
    </source>
</evidence>
<dbReference type="Pfam" id="PF00654">
    <property type="entry name" value="Voltage_CLC"/>
    <property type="match status" value="1"/>
</dbReference>
<dbReference type="InterPro" id="IPR001807">
    <property type="entry name" value="ClC"/>
</dbReference>
<dbReference type="GO" id="GO:0034707">
    <property type="term" value="C:chloride channel complex"/>
    <property type="evidence" value="ECO:0007669"/>
    <property type="project" value="UniProtKB-KW"/>
</dbReference>